<proteinExistence type="predicted"/>
<dbReference type="RefSeq" id="WP_186076293.1">
    <property type="nucleotide sequence ID" value="NZ_CAJEWB010000004.1"/>
</dbReference>
<comment type="caution">
    <text evidence="1">The sequence shown here is derived from an EMBL/GenBank/DDBJ whole genome shotgun (WGS) entry which is preliminary data.</text>
</comment>
<gene>
    <name evidence="1" type="ORF">JEOPIN946_00337</name>
</gene>
<accession>A0A6V7R401</accession>
<reference evidence="1 2" key="1">
    <citation type="submission" date="2020-07" db="EMBL/GenBank/DDBJ databases">
        <authorList>
            <person name="Criscuolo A."/>
        </authorList>
    </citation>
    <scope>NUCLEOTIDE SEQUENCE [LARGE SCALE GENOMIC DNA]</scope>
    <source>
        <strain evidence="1">CIP107946</strain>
    </source>
</reference>
<organism evidence="1 2">
    <name type="scientific">Phocicoccus pinnipedialis</name>
    <dbReference type="NCBI Taxonomy" id="110845"/>
    <lineage>
        <taxon>Bacteria</taxon>
        <taxon>Bacillati</taxon>
        <taxon>Bacillota</taxon>
        <taxon>Bacilli</taxon>
        <taxon>Bacillales</taxon>
        <taxon>Salinicoccaceae</taxon>
        <taxon>Phocicoccus</taxon>
    </lineage>
</organism>
<keyword evidence="2" id="KW-1185">Reference proteome</keyword>
<dbReference type="AlphaFoldDB" id="A0A6V7R401"/>
<dbReference type="Gene3D" id="1.10.1220.10">
    <property type="entry name" value="Met repressor-like"/>
    <property type="match status" value="1"/>
</dbReference>
<dbReference type="InterPro" id="IPR013321">
    <property type="entry name" value="Arc_rbn_hlx_hlx"/>
</dbReference>
<dbReference type="EMBL" id="CAJEWB010000004">
    <property type="protein sequence ID" value="CAD2072139.1"/>
    <property type="molecule type" value="Genomic_DNA"/>
</dbReference>
<sequence length="52" mass="6313">MNSNDINIQLKDELKEGYKEMHHLNLCIAEEHFLMECEVDTNYTSQIKEKRW</sequence>
<dbReference type="GO" id="GO:0006355">
    <property type="term" value="P:regulation of DNA-templated transcription"/>
    <property type="evidence" value="ECO:0007669"/>
    <property type="project" value="InterPro"/>
</dbReference>
<dbReference type="Proteomes" id="UP000588186">
    <property type="component" value="Unassembled WGS sequence"/>
</dbReference>
<evidence type="ECO:0000313" key="1">
    <source>
        <dbReference type="EMBL" id="CAD2072139.1"/>
    </source>
</evidence>
<protein>
    <submittedName>
        <fullName evidence="1">Uncharacterized protein</fullName>
    </submittedName>
</protein>
<name>A0A6V7R401_9BACL</name>
<evidence type="ECO:0000313" key="2">
    <source>
        <dbReference type="Proteomes" id="UP000588186"/>
    </source>
</evidence>